<feature type="domain" description="CobW C-terminal" evidence="7">
    <location>
        <begin position="262"/>
        <end position="354"/>
    </location>
</feature>
<keyword evidence="2" id="KW-0378">Hydrolase</keyword>
<evidence type="ECO:0000313" key="8">
    <source>
        <dbReference type="EMBL" id="TSH90185.1"/>
    </source>
</evidence>
<evidence type="ECO:0000256" key="4">
    <source>
        <dbReference type="ARBA" id="ARBA00034320"/>
    </source>
</evidence>
<dbReference type="InterPro" id="IPR027417">
    <property type="entry name" value="P-loop_NTPase"/>
</dbReference>
<dbReference type="AlphaFoldDB" id="A0A556ABB9"/>
<dbReference type="InterPro" id="IPR036627">
    <property type="entry name" value="CobW-likC_sf"/>
</dbReference>
<keyword evidence="9" id="KW-1185">Reference proteome</keyword>
<dbReference type="GO" id="GO:0016787">
    <property type="term" value="F:hydrolase activity"/>
    <property type="evidence" value="ECO:0007669"/>
    <property type="project" value="UniProtKB-KW"/>
</dbReference>
<dbReference type="CDD" id="cd03112">
    <property type="entry name" value="CobW-like"/>
    <property type="match status" value="1"/>
</dbReference>
<evidence type="ECO:0000256" key="1">
    <source>
        <dbReference type="ARBA" id="ARBA00022741"/>
    </source>
</evidence>
<evidence type="ECO:0000313" key="9">
    <source>
        <dbReference type="Proteomes" id="UP000318405"/>
    </source>
</evidence>
<dbReference type="InterPro" id="IPR051316">
    <property type="entry name" value="Zinc-reg_GTPase_activator"/>
</dbReference>
<evidence type="ECO:0000256" key="5">
    <source>
        <dbReference type="ARBA" id="ARBA00045658"/>
    </source>
</evidence>
<dbReference type="SMART" id="SM00833">
    <property type="entry name" value="CobW_C"/>
    <property type="match status" value="1"/>
</dbReference>
<sequence>MTPAGPGPFVRDPLAGKLPVTLVTGFLGSGKTTLIARLLTHPGMNRVAVVINEVGEIGIDHDLVSMSSENVSLLANGCLCCVVRTDLQDTLRQLFGQRRAGRIADFDRVIIETSGLADPAPAVQTLATDTMLSTHYRLDGVVTLVDTVNGARQLSTSAECRKQIALADLIVLTKEDLAGSDAVGPLLDGVRTINASAAVRRSCMGDLDPSELTGLGLGSARAGAQTLRFLGGGLDLGDTQQTNLDGAYLGGRLPGARHDSSIRTLALTFEQPFNWSAFGTSMEALIALRGPDLFRVKGIVNVDGDPVVVQAVQHIVHPPVRLDRWPGPDRRTRLVFITRGMRAELIRGLFDAVGSLHPRDQA</sequence>
<keyword evidence="3" id="KW-0143">Chaperone</keyword>
<comment type="similarity">
    <text evidence="4">Belongs to the SIMIBI class G3E GTPase family. ZNG1 subfamily.</text>
</comment>
<comment type="catalytic activity">
    <reaction evidence="6">
        <text>GTP + H2O = GDP + phosphate + H(+)</text>
        <dbReference type="Rhea" id="RHEA:19669"/>
        <dbReference type="ChEBI" id="CHEBI:15377"/>
        <dbReference type="ChEBI" id="CHEBI:15378"/>
        <dbReference type="ChEBI" id="CHEBI:37565"/>
        <dbReference type="ChEBI" id="CHEBI:43474"/>
        <dbReference type="ChEBI" id="CHEBI:58189"/>
    </reaction>
    <physiologicalReaction direction="left-to-right" evidence="6">
        <dbReference type="Rhea" id="RHEA:19670"/>
    </physiologicalReaction>
</comment>
<dbReference type="OrthoDB" id="9808822at2"/>
<reference evidence="8 9" key="1">
    <citation type="submission" date="2019-07" db="EMBL/GenBank/DDBJ databases">
        <title>Qingshengfaniella alkalisoli gen. nov., sp. nov., isolated from saline soil.</title>
        <authorList>
            <person name="Xu L."/>
            <person name="Huang X.-X."/>
            <person name="Sun J.-Q."/>
        </authorList>
    </citation>
    <scope>NUCLEOTIDE SEQUENCE [LARGE SCALE GENOMIC DNA]</scope>
    <source>
        <strain evidence="8 9">DSM 27279</strain>
    </source>
</reference>
<dbReference type="InterPro" id="IPR011629">
    <property type="entry name" value="CobW-like_C"/>
</dbReference>
<protein>
    <submittedName>
        <fullName evidence="8">GTP-binding protein</fullName>
    </submittedName>
</protein>
<dbReference type="Pfam" id="PF07683">
    <property type="entry name" value="CobW_C"/>
    <property type="match status" value="1"/>
</dbReference>
<gene>
    <name evidence="8" type="ORF">FOZ76_20315</name>
</gene>
<dbReference type="Pfam" id="PF02492">
    <property type="entry name" value="cobW"/>
    <property type="match status" value="1"/>
</dbReference>
<proteinExistence type="inferred from homology"/>
<dbReference type="GO" id="GO:0000166">
    <property type="term" value="F:nucleotide binding"/>
    <property type="evidence" value="ECO:0007669"/>
    <property type="project" value="UniProtKB-KW"/>
</dbReference>
<evidence type="ECO:0000256" key="6">
    <source>
        <dbReference type="ARBA" id="ARBA00049117"/>
    </source>
</evidence>
<keyword evidence="1" id="KW-0547">Nucleotide-binding</keyword>
<comment type="caution">
    <text evidence="8">The sequence shown here is derived from an EMBL/GenBank/DDBJ whole genome shotgun (WGS) entry which is preliminary data.</text>
</comment>
<evidence type="ECO:0000256" key="2">
    <source>
        <dbReference type="ARBA" id="ARBA00022801"/>
    </source>
</evidence>
<dbReference type="SUPFAM" id="SSF52540">
    <property type="entry name" value="P-loop containing nucleoside triphosphate hydrolases"/>
    <property type="match status" value="1"/>
</dbReference>
<dbReference type="Proteomes" id="UP000318405">
    <property type="component" value="Unassembled WGS sequence"/>
</dbReference>
<dbReference type="SUPFAM" id="SSF90002">
    <property type="entry name" value="Hypothetical protein YjiA, C-terminal domain"/>
    <property type="match status" value="1"/>
</dbReference>
<dbReference type="Gene3D" id="3.30.1220.10">
    <property type="entry name" value="CobW-like, C-terminal domain"/>
    <property type="match status" value="1"/>
</dbReference>
<evidence type="ECO:0000256" key="3">
    <source>
        <dbReference type="ARBA" id="ARBA00023186"/>
    </source>
</evidence>
<dbReference type="EMBL" id="VLTJ01000039">
    <property type="protein sequence ID" value="TSH90185.1"/>
    <property type="molecule type" value="Genomic_DNA"/>
</dbReference>
<dbReference type="PANTHER" id="PTHR13748">
    <property type="entry name" value="COBW-RELATED"/>
    <property type="match status" value="1"/>
</dbReference>
<dbReference type="GO" id="GO:0005737">
    <property type="term" value="C:cytoplasm"/>
    <property type="evidence" value="ECO:0007669"/>
    <property type="project" value="TreeGrafter"/>
</dbReference>
<comment type="function">
    <text evidence="5">Zinc chaperone that directly transfers zinc cofactor to target proteins, thereby activating them. Zinc is transferred from the CXCC motif in the GTPase domain to the zinc binding site in target proteins in a process requiring GTP hydrolysis.</text>
</comment>
<accession>A0A556ABB9</accession>
<dbReference type="RefSeq" id="WP_143950099.1">
    <property type="nucleotide sequence ID" value="NZ_BAABMB010000003.1"/>
</dbReference>
<name>A0A556ABB9_9BURK</name>
<dbReference type="PANTHER" id="PTHR13748:SF62">
    <property type="entry name" value="COBW DOMAIN-CONTAINING PROTEIN"/>
    <property type="match status" value="1"/>
</dbReference>
<evidence type="ECO:0000259" key="7">
    <source>
        <dbReference type="SMART" id="SM00833"/>
    </source>
</evidence>
<dbReference type="InterPro" id="IPR003495">
    <property type="entry name" value="CobW/HypB/UreG_nucleotide-bd"/>
</dbReference>
<dbReference type="Gene3D" id="3.40.50.300">
    <property type="entry name" value="P-loop containing nucleotide triphosphate hydrolases"/>
    <property type="match status" value="1"/>
</dbReference>
<organism evidence="8 9">
    <name type="scientific">Verticiella sediminum</name>
    <dbReference type="NCBI Taxonomy" id="1247510"/>
    <lineage>
        <taxon>Bacteria</taxon>
        <taxon>Pseudomonadati</taxon>
        <taxon>Pseudomonadota</taxon>
        <taxon>Betaproteobacteria</taxon>
        <taxon>Burkholderiales</taxon>
        <taxon>Alcaligenaceae</taxon>
        <taxon>Verticiella</taxon>
    </lineage>
</organism>